<keyword evidence="3" id="KW-1185">Reference proteome</keyword>
<dbReference type="InterPro" id="IPR003607">
    <property type="entry name" value="HD/PDEase_dom"/>
</dbReference>
<organism evidence="2 3">
    <name type="scientific">[Empedobacter] haloabium</name>
    <dbReference type="NCBI Taxonomy" id="592317"/>
    <lineage>
        <taxon>Bacteria</taxon>
        <taxon>Pseudomonadati</taxon>
        <taxon>Pseudomonadota</taxon>
        <taxon>Betaproteobacteria</taxon>
        <taxon>Burkholderiales</taxon>
        <taxon>Oxalobacteraceae</taxon>
        <taxon>Telluria group</taxon>
        <taxon>Telluria group incertae sedis</taxon>
    </lineage>
</organism>
<dbReference type="PROSITE" id="PS51832">
    <property type="entry name" value="HD_GYP"/>
    <property type="match status" value="1"/>
</dbReference>
<evidence type="ECO:0000313" key="2">
    <source>
        <dbReference type="EMBL" id="WUR15792.1"/>
    </source>
</evidence>
<evidence type="ECO:0000313" key="3">
    <source>
        <dbReference type="Proteomes" id="UP000321323"/>
    </source>
</evidence>
<dbReference type="PANTHER" id="PTHR43155">
    <property type="entry name" value="CYCLIC DI-GMP PHOSPHODIESTERASE PA4108-RELATED"/>
    <property type="match status" value="1"/>
</dbReference>
<dbReference type="SUPFAM" id="SSF109604">
    <property type="entry name" value="HD-domain/PDEase-like"/>
    <property type="match status" value="1"/>
</dbReference>
<protein>
    <submittedName>
        <fullName evidence="2">HD domain-containing phosphohydrolase</fullName>
    </submittedName>
</protein>
<accession>A0ABZ1UST3</accession>
<dbReference type="Proteomes" id="UP000321323">
    <property type="component" value="Chromosome"/>
</dbReference>
<dbReference type="PANTHER" id="PTHR43155:SF2">
    <property type="entry name" value="CYCLIC DI-GMP PHOSPHODIESTERASE PA4108"/>
    <property type="match status" value="1"/>
</dbReference>
<proteinExistence type="predicted"/>
<dbReference type="CDD" id="cd00077">
    <property type="entry name" value="HDc"/>
    <property type="match status" value="1"/>
</dbReference>
<dbReference type="Pfam" id="PF13487">
    <property type="entry name" value="HD_5"/>
    <property type="match status" value="1"/>
</dbReference>
<dbReference type="Gene3D" id="1.10.3210.10">
    <property type="entry name" value="Hypothetical protein af1432"/>
    <property type="match status" value="1"/>
</dbReference>
<evidence type="ECO:0000259" key="1">
    <source>
        <dbReference type="PROSITE" id="PS51832"/>
    </source>
</evidence>
<reference evidence="2 3" key="1">
    <citation type="journal article" date="2019" name="Int. J. Syst. Evol. Microbiol.">
        <title>The Draft Whole-Genome Sequence of the Antibiotic Producer Empedobacter haloabium ATCC 31962 Provides Indications for Its Taxonomic Reclassification.</title>
        <authorList>
            <person name="Miess H."/>
            <person name="Arlt P."/>
            <person name="Apel A.K."/>
            <person name="Weber T."/>
            <person name="Nieselt K."/>
            <person name="Hanssen F."/>
            <person name="Czemmel S."/>
            <person name="Nahnsen S."/>
            <person name="Gross H."/>
        </authorList>
    </citation>
    <scope>NUCLEOTIDE SEQUENCE [LARGE SCALE GENOMIC DNA]</scope>
    <source>
        <strain evidence="2 3">ATCC 31962</strain>
    </source>
</reference>
<gene>
    <name evidence="2" type="ORF">E7V67_012010</name>
</gene>
<feature type="domain" description="HD-GYP" evidence="1">
    <location>
        <begin position="53"/>
        <end position="249"/>
    </location>
</feature>
<name>A0ABZ1UST3_9BURK</name>
<sequence>MDSGPASMPGTEASVLRALDALAGRLAHQLAHLDDAREAGPGLRALAADLLHTVDMGQDVALACVLLNQIGGTYPIRHCVETAIVVAVVGRGLVLPDATLAAVAAAALTMNCAMLDAHDDFNRRVALPGVLLSGDERARLRSHPEDSARTLACAGIGDEEWLACVLHHHEDDDGSGYPHGLPGHEIPRGARLLRLADRYCACVSARNYRRALAPDVALAELHAEHDPVLRAAFHRHVGRYPPGTLVQLTDGGIGVVTYRPAIAGEGPEVACLRDAAGQALAVPRVHRLASEDAIARALTEDEAELRFAMKAIWGSLAAR</sequence>
<dbReference type="EMBL" id="CP136508">
    <property type="protein sequence ID" value="WUR15792.1"/>
    <property type="molecule type" value="Genomic_DNA"/>
</dbReference>
<dbReference type="InterPro" id="IPR037522">
    <property type="entry name" value="HD_GYP_dom"/>
</dbReference>